<geneLocation type="plasmid" evidence="1 2">
    <name>1</name>
</geneLocation>
<dbReference type="EMBL" id="CP009336">
    <property type="protein sequence ID" value="AJG79647.1"/>
    <property type="molecule type" value="Genomic_DNA"/>
</dbReference>
<evidence type="ECO:0008006" key="3">
    <source>
        <dbReference type="Google" id="ProtNLM"/>
    </source>
</evidence>
<keyword evidence="1" id="KW-0614">Plasmid</keyword>
<dbReference type="Proteomes" id="UP000031876">
    <property type="component" value="Plasmid 1"/>
</dbReference>
<protein>
    <recommendedName>
        <fullName evidence="3">Transposase</fullName>
    </recommendedName>
</protein>
<reference evidence="1 2" key="1">
    <citation type="journal article" date="2015" name="Genome Announc.">
        <title>Complete genome sequences for 35 biothreat assay-relevant bacillus species.</title>
        <authorList>
            <person name="Johnson S.L."/>
            <person name="Daligault H.E."/>
            <person name="Davenport K.W."/>
            <person name="Jaissle J."/>
            <person name="Frey K.G."/>
            <person name="Ladner J.T."/>
            <person name="Broomall S.M."/>
            <person name="Bishop-Lilly K.A."/>
            <person name="Bruce D.C."/>
            <person name="Gibbons H.S."/>
            <person name="Coyne S.R."/>
            <person name="Lo C.C."/>
            <person name="Meincke L."/>
            <person name="Munk A.C."/>
            <person name="Koroleva G.I."/>
            <person name="Rosenzweig C.N."/>
            <person name="Palacios G.F."/>
            <person name="Redden C.L."/>
            <person name="Minogue T.D."/>
            <person name="Chain P.S."/>
        </authorList>
    </citation>
    <scope>NUCLEOTIDE SEQUENCE [LARGE SCALE GENOMIC DNA]</scope>
    <source>
        <strain evidence="1 2">HD1011</strain>
    </source>
</reference>
<proteinExistence type="predicted"/>
<dbReference type="KEGG" id="btw:BF38_5580"/>
<dbReference type="AlphaFoldDB" id="A0AB33B6S2"/>
<organism evidence="1 2">
    <name type="scientific">Bacillus thuringiensis</name>
    <dbReference type="NCBI Taxonomy" id="1428"/>
    <lineage>
        <taxon>Bacteria</taxon>
        <taxon>Bacillati</taxon>
        <taxon>Bacillota</taxon>
        <taxon>Bacilli</taxon>
        <taxon>Bacillales</taxon>
        <taxon>Bacillaceae</taxon>
        <taxon>Bacillus</taxon>
        <taxon>Bacillus cereus group</taxon>
    </lineage>
</organism>
<evidence type="ECO:0000313" key="2">
    <source>
        <dbReference type="Proteomes" id="UP000031876"/>
    </source>
</evidence>
<gene>
    <name evidence="1" type="ORF">BF38_5580</name>
</gene>
<evidence type="ECO:0000313" key="1">
    <source>
        <dbReference type="EMBL" id="AJG79647.1"/>
    </source>
</evidence>
<name>A0AB33B6S2_BACTU</name>
<accession>A0AB33B6S2</accession>
<sequence length="62" mass="7274">MQKEKGIPIGTQIRRIKYLNNIVEQEIILLKNIYAQCWNLNRKKHVIPLGILNSFFAPEPNL</sequence>